<gene>
    <name evidence="1" type="ORF">E2562_019672</name>
</gene>
<reference evidence="1 2" key="1">
    <citation type="submission" date="2019-11" db="EMBL/GenBank/DDBJ databases">
        <title>Whole genome sequence of Oryza granulata.</title>
        <authorList>
            <person name="Li W."/>
        </authorList>
    </citation>
    <scope>NUCLEOTIDE SEQUENCE [LARGE SCALE GENOMIC DNA]</scope>
    <source>
        <strain evidence="2">cv. Menghai</strain>
        <tissue evidence="1">Leaf</tissue>
    </source>
</reference>
<dbReference type="EMBL" id="SPHZ02000010">
    <property type="protein sequence ID" value="KAF0896183.1"/>
    <property type="molecule type" value="Genomic_DNA"/>
</dbReference>
<dbReference type="AlphaFoldDB" id="A0A6G1C9A9"/>
<comment type="caution">
    <text evidence="1">The sequence shown here is derived from an EMBL/GenBank/DDBJ whole genome shotgun (WGS) entry which is preliminary data.</text>
</comment>
<keyword evidence="2" id="KW-1185">Reference proteome</keyword>
<protein>
    <submittedName>
        <fullName evidence="1">Uncharacterized protein</fullName>
    </submittedName>
</protein>
<name>A0A6G1C9A9_9ORYZ</name>
<evidence type="ECO:0000313" key="2">
    <source>
        <dbReference type="Proteomes" id="UP000479710"/>
    </source>
</evidence>
<evidence type="ECO:0000313" key="1">
    <source>
        <dbReference type="EMBL" id="KAF0896183.1"/>
    </source>
</evidence>
<organism evidence="1 2">
    <name type="scientific">Oryza meyeriana var. granulata</name>
    <dbReference type="NCBI Taxonomy" id="110450"/>
    <lineage>
        <taxon>Eukaryota</taxon>
        <taxon>Viridiplantae</taxon>
        <taxon>Streptophyta</taxon>
        <taxon>Embryophyta</taxon>
        <taxon>Tracheophyta</taxon>
        <taxon>Spermatophyta</taxon>
        <taxon>Magnoliopsida</taxon>
        <taxon>Liliopsida</taxon>
        <taxon>Poales</taxon>
        <taxon>Poaceae</taxon>
        <taxon>BOP clade</taxon>
        <taxon>Oryzoideae</taxon>
        <taxon>Oryzeae</taxon>
        <taxon>Oryzinae</taxon>
        <taxon>Oryza</taxon>
        <taxon>Oryza meyeriana</taxon>
    </lineage>
</organism>
<proteinExistence type="predicted"/>
<sequence>MKKNLHMKILNLKQHPRRHEDIGDEACDRSLVVFSGALGGRSTAVHAYAIASYLHPGDIIHGGTTNAGYIHGDSEASQWPPKVLKG</sequence>
<accession>A0A6G1C9A9</accession>
<dbReference type="Proteomes" id="UP000479710">
    <property type="component" value="Unassembled WGS sequence"/>
</dbReference>